<evidence type="ECO:0000313" key="9">
    <source>
        <dbReference type="Proteomes" id="UP000034581"/>
    </source>
</evidence>
<sequence>MITIFKKQKVEKKEENMPKDNQKKNNPNLIEMLNKALAGELQGIIQYMWQHITMVGKESASIAPILKKISIDEMKHAEMIAERLNYLGGEPITKPAPIKVGHGFEEMLHEDAKAEEDTIAFYKEIIAKADSEKDYVTKLLFANILTDEEKHYDQFTVLLEN</sequence>
<organism evidence="8 9">
    <name type="scientific">candidate division CPR3 bacterium GW2011_GWF2_35_18</name>
    <dbReference type="NCBI Taxonomy" id="1618350"/>
    <lineage>
        <taxon>Bacteria</taxon>
        <taxon>Bacteria division CPR3</taxon>
    </lineage>
</organism>
<dbReference type="AlphaFoldDB" id="A0A0G0C1L6"/>
<comment type="catalytic activity">
    <reaction evidence="5">
        <text>4 Fe(2+) + O2 + 4 H(+) = 4 Fe(3+) + 2 H2O</text>
        <dbReference type="Rhea" id="RHEA:11148"/>
        <dbReference type="ChEBI" id="CHEBI:15377"/>
        <dbReference type="ChEBI" id="CHEBI:15378"/>
        <dbReference type="ChEBI" id="CHEBI:15379"/>
        <dbReference type="ChEBI" id="CHEBI:29033"/>
        <dbReference type="ChEBI" id="CHEBI:29034"/>
        <dbReference type="EC" id="1.16.3.1"/>
    </reaction>
</comment>
<keyword evidence="2" id="KW-0349">Heme</keyword>
<dbReference type="GO" id="GO:0006826">
    <property type="term" value="P:iron ion transport"/>
    <property type="evidence" value="ECO:0007669"/>
    <property type="project" value="InterPro"/>
</dbReference>
<dbReference type="InterPro" id="IPR008331">
    <property type="entry name" value="Ferritin_DPS_dom"/>
</dbReference>
<evidence type="ECO:0000259" key="7">
    <source>
        <dbReference type="PROSITE" id="PS50905"/>
    </source>
</evidence>
<comment type="similarity">
    <text evidence="5">Belongs to the bacterioferritin family.</text>
</comment>
<dbReference type="GO" id="GO:0006879">
    <property type="term" value="P:intracellular iron ion homeostasis"/>
    <property type="evidence" value="ECO:0007669"/>
    <property type="project" value="UniProtKB-KW"/>
</dbReference>
<dbReference type="Gene3D" id="1.20.1260.10">
    <property type="match status" value="1"/>
</dbReference>
<proteinExistence type="inferred from homology"/>
<feature type="binding site" evidence="6">
    <location>
        <position position="115"/>
    </location>
    <ligand>
        <name>Fe cation</name>
        <dbReference type="ChEBI" id="CHEBI:24875"/>
        <label>2</label>
    </ligand>
</feature>
<evidence type="ECO:0000256" key="2">
    <source>
        <dbReference type="ARBA" id="ARBA00022617"/>
    </source>
</evidence>
<gene>
    <name evidence="8" type="ORF">UR67_C0002G0106</name>
</gene>
<evidence type="ECO:0000256" key="5">
    <source>
        <dbReference type="PIRNR" id="PIRNR002560"/>
    </source>
</evidence>
<dbReference type="EC" id="1.16.3.1" evidence="5"/>
<dbReference type="PANTHER" id="PTHR30295">
    <property type="entry name" value="BACTERIOFERRITIN"/>
    <property type="match status" value="1"/>
</dbReference>
<feature type="binding site" evidence="6">
    <location>
        <position position="148"/>
    </location>
    <ligand>
        <name>Fe cation</name>
        <dbReference type="ChEBI" id="CHEBI:24875"/>
        <label>2</label>
    </ligand>
</feature>
<dbReference type="PROSITE" id="PS50905">
    <property type="entry name" value="FERRITIN_LIKE"/>
    <property type="match status" value="1"/>
</dbReference>
<reference evidence="8 9" key="1">
    <citation type="journal article" date="2015" name="Nature">
        <title>rRNA introns, odd ribosomes, and small enigmatic genomes across a large radiation of phyla.</title>
        <authorList>
            <person name="Brown C.T."/>
            <person name="Hug L.A."/>
            <person name="Thomas B.C."/>
            <person name="Sharon I."/>
            <person name="Castelle C.J."/>
            <person name="Singh A."/>
            <person name="Wilkins M.J."/>
            <person name="Williams K.H."/>
            <person name="Banfield J.F."/>
        </authorList>
    </citation>
    <scope>NUCLEOTIDE SEQUENCE [LARGE SCALE GENOMIC DNA]</scope>
</reference>
<feature type="binding site" evidence="6">
    <location>
        <position position="72"/>
    </location>
    <ligand>
        <name>Fe cation</name>
        <dbReference type="ChEBI" id="CHEBI:24875"/>
        <label>3</label>
    </ligand>
</feature>
<feature type="binding site" evidence="6">
    <location>
        <position position="40"/>
    </location>
    <ligand>
        <name>Fe cation</name>
        <dbReference type="ChEBI" id="CHEBI:24875"/>
        <label>1</label>
    </ligand>
</feature>
<keyword evidence="1 5" id="KW-0409">Iron storage</keyword>
<feature type="binding site" evidence="6">
    <location>
        <position position="76"/>
    </location>
    <ligand>
        <name>Fe cation</name>
        <dbReference type="ChEBI" id="CHEBI:24875"/>
        <label>1</label>
    </ligand>
</feature>
<dbReference type="GO" id="GO:0004322">
    <property type="term" value="F:ferroxidase activity"/>
    <property type="evidence" value="ECO:0007669"/>
    <property type="project" value="UniProtKB-EC"/>
</dbReference>
<feature type="domain" description="Ferritin-like diiron" evidence="7">
    <location>
        <begin position="23"/>
        <end position="161"/>
    </location>
</feature>
<dbReference type="GO" id="GO:0008199">
    <property type="term" value="F:ferric iron binding"/>
    <property type="evidence" value="ECO:0007669"/>
    <property type="project" value="InterPro"/>
</dbReference>
<dbReference type="Proteomes" id="UP000034581">
    <property type="component" value="Unassembled WGS sequence"/>
</dbReference>
<dbReference type="PANTHER" id="PTHR30295:SF0">
    <property type="entry name" value="BACTERIOFERRITIN"/>
    <property type="match status" value="1"/>
</dbReference>
<feature type="binding site" evidence="6">
    <location>
        <position position="73"/>
    </location>
    <ligand>
        <name>Fe cation</name>
        <dbReference type="ChEBI" id="CHEBI:24875"/>
        <label>1</label>
    </ligand>
</feature>
<feature type="binding site" description="axial binding residue" evidence="6">
    <location>
        <position position="74"/>
    </location>
    <ligand>
        <name>heme b</name>
        <dbReference type="ChEBI" id="CHEBI:60344"/>
        <note>ligand shared between dimeric partners</note>
    </ligand>
    <ligandPart>
        <name>Fe</name>
        <dbReference type="ChEBI" id="CHEBI:18248"/>
    </ligandPart>
</feature>
<protein>
    <recommendedName>
        <fullName evidence="5">Bacterioferritin</fullName>
        <ecNumber evidence="5">1.16.3.1</ecNumber>
    </recommendedName>
</protein>
<feature type="binding site" evidence="6">
    <location>
        <position position="148"/>
    </location>
    <ligand>
        <name>Fe cation</name>
        <dbReference type="ChEBI" id="CHEBI:24875"/>
        <label>1</label>
    </ligand>
</feature>
<evidence type="ECO:0000256" key="4">
    <source>
        <dbReference type="ARBA" id="ARBA00023004"/>
    </source>
</evidence>
<feature type="binding site" evidence="6">
    <location>
        <position position="151"/>
    </location>
    <ligand>
        <name>Fe cation</name>
        <dbReference type="ChEBI" id="CHEBI:24875"/>
        <label>2</label>
    </ligand>
</feature>
<comment type="function">
    <text evidence="5">Iron-storage protein, whose ferroxidase center binds Fe(2+), oxidizes it using dioxygen to Fe(3+), and participates in the subsequent Fe(3+) oxide mineral core formation within the central cavity of the BFR protein shell.</text>
</comment>
<keyword evidence="4 5" id="KW-0408">Iron</keyword>
<evidence type="ECO:0000256" key="6">
    <source>
        <dbReference type="PIRSR" id="PIRSR002560-1"/>
    </source>
</evidence>
<comment type="caution">
    <text evidence="8">The sequence shown here is derived from an EMBL/GenBank/DDBJ whole genome shotgun (WGS) entry which is preliminary data.</text>
</comment>
<dbReference type="PIRSF" id="PIRSF002560">
    <property type="entry name" value="Bacterioferritin"/>
    <property type="match status" value="1"/>
</dbReference>
<dbReference type="GO" id="GO:0005829">
    <property type="term" value="C:cytosol"/>
    <property type="evidence" value="ECO:0007669"/>
    <property type="project" value="TreeGrafter"/>
</dbReference>
<dbReference type="InterPro" id="IPR009040">
    <property type="entry name" value="Ferritin-like_diiron"/>
</dbReference>
<dbReference type="EMBL" id="LBQB01000002">
    <property type="protein sequence ID" value="KKP69986.1"/>
    <property type="molecule type" value="Genomic_DNA"/>
</dbReference>
<evidence type="ECO:0000313" key="8">
    <source>
        <dbReference type="EMBL" id="KKP69986.1"/>
    </source>
</evidence>
<dbReference type="InterPro" id="IPR002024">
    <property type="entry name" value="Bacterioferritin"/>
</dbReference>
<evidence type="ECO:0000256" key="1">
    <source>
        <dbReference type="ARBA" id="ARBA00022434"/>
    </source>
</evidence>
<keyword evidence="3 5" id="KW-0479">Metal-binding</keyword>
<dbReference type="Pfam" id="PF00210">
    <property type="entry name" value="Ferritin"/>
    <property type="match status" value="1"/>
</dbReference>
<evidence type="ECO:0000256" key="3">
    <source>
        <dbReference type="ARBA" id="ARBA00022723"/>
    </source>
</evidence>
<name>A0A0G0C1L6_UNCC3</name>
<dbReference type="PRINTS" id="PR00601">
    <property type="entry name" value="BACFERRITIN"/>
</dbReference>
<accession>A0A0G0C1L6</accession>
<dbReference type="InterPro" id="IPR009078">
    <property type="entry name" value="Ferritin-like_SF"/>
</dbReference>
<feature type="binding site" evidence="6">
    <location>
        <position position="73"/>
    </location>
    <ligand>
        <name>Fe cation</name>
        <dbReference type="ChEBI" id="CHEBI:24875"/>
        <label>2</label>
    </ligand>
</feature>
<dbReference type="InterPro" id="IPR012347">
    <property type="entry name" value="Ferritin-like"/>
</dbReference>
<dbReference type="GO" id="GO:0020037">
    <property type="term" value="F:heme binding"/>
    <property type="evidence" value="ECO:0007669"/>
    <property type="project" value="TreeGrafter"/>
</dbReference>
<dbReference type="SUPFAM" id="SSF47240">
    <property type="entry name" value="Ferritin-like"/>
    <property type="match status" value="1"/>
</dbReference>